<dbReference type="InterPro" id="IPR023997">
    <property type="entry name" value="TonB-dep_OMP_SusC/RagA_CS"/>
</dbReference>
<feature type="signal peptide" evidence="10">
    <location>
        <begin position="1"/>
        <end position="24"/>
    </location>
</feature>
<name>A0A0D0GJY3_9SPHI</name>
<evidence type="ECO:0000256" key="4">
    <source>
        <dbReference type="ARBA" id="ARBA00022692"/>
    </source>
</evidence>
<accession>A0A0D0GJY3</accession>
<evidence type="ECO:0000313" key="13">
    <source>
        <dbReference type="EMBL" id="KIO77572.1"/>
    </source>
</evidence>
<dbReference type="NCBIfam" id="TIGR04057">
    <property type="entry name" value="SusC_RagA_signa"/>
    <property type="match status" value="1"/>
</dbReference>
<dbReference type="Proteomes" id="UP000032049">
    <property type="component" value="Unassembled WGS sequence"/>
</dbReference>
<keyword evidence="14" id="KW-1185">Reference proteome</keyword>
<evidence type="ECO:0000256" key="1">
    <source>
        <dbReference type="ARBA" id="ARBA00004571"/>
    </source>
</evidence>
<dbReference type="Pfam" id="PF00593">
    <property type="entry name" value="TonB_dep_Rec_b-barrel"/>
    <property type="match status" value="1"/>
</dbReference>
<dbReference type="InterPro" id="IPR037066">
    <property type="entry name" value="Plug_dom_sf"/>
</dbReference>
<dbReference type="SUPFAM" id="SSF56935">
    <property type="entry name" value="Porins"/>
    <property type="match status" value="1"/>
</dbReference>
<keyword evidence="5 9" id="KW-0798">TonB box</keyword>
<dbReference type="Pfam" id="PF13715">
    <property type="entry name" value="CarbopepD_reg_2"/>
    <property type="match status" value="1"/>
</dbReference>
<dbReference type="Gene3D" id="2.170.130.10">
    <property type="entry name" value="TonB-dependent receptor, plug domain"/>
    <property type="match status" value="1"/>
</dbReference>
<keyword evidence="4 8" id="KW-0812">Transmembrane</keyword>
<feature type="chain" id="PRO_5002210594" evidence="10">
    <location>
        <begin position="25"/>
        <end position="994"/>
    </location>
</feature>
<dbReference type="EMBL" id="JXRA01000032">
    <property type="protein sequence ID" value="KIO77572.1"/>
    <property type="molecule type" value="Genomic_DNA"/>
</dbReference>
<dbReference type="InterPro" id="IPR012910">
    <property type="entry name" value="Plug_dom"/>
</dbReference>
<evidence type="ECO:0000256" key="3">
    <source>
        <dbReference type="ARBA" id="ARBA00022452"/>
    </source>
</evidence>
<evidence type="ECO:0000256" key="2">
    <source>
        <dbReference type="ARBA" id="ARBA00022448"/>
    </source>
</evidence>
<dbReference type="Pfam" id="PF07715">
    <property type="entry name" value="Plug"/>
    <property type="match status" value="1"/>
</dbReference>
<proteinExistence type="inferred from homology"/>
<gene>
    <name evidence="13" type="ORF">TH53_08580</name>
</gene>
<dbReference type="InterPro" id="IPR036942">
    <property type="entry name" value="Beta-barrel_TonB_sf"/>
</dbReference>
<dbReference type="RefSeq" id="WP_041880726.1">
    <property type="nucleotide sequence ID" value="NZ_CP157278.1"/>
</dbReference>
<dbReference type="OrthoDB" id="9768177at2"/>
<feature type="domain" description="TonB-dependent receptor plug" evidence="12">
    <location>
        <begin position="121"/>
        <end position="245"/>
    </location>
</feature>
<keyword evidence="6 8" id="KW-0472">Membrane</keyword>
<evidence type="ECO:0000256" key="7">
    <source>
        <dbReference type="ARBA" id="ARBA00023237"/>
    </source>
</evidence>
<keyword evidence="10" id="KW-0732">Signal</keyword>
<dbReference type="FunFam" id="2.170.130.10:FF:000008">
    <property type="entry name" value="SusC/RagA family TonB-linked outer membrane protein"/>
    <property type="match status" value="1"/>
</dbReference>
<dbReference type="InterPro" id="IPR023996">
    <property type="entry name" value="TonB-dep_OMP_SusC/RagA"/>
</dbReference>
<dbReference type="STRING" id="1503925.TH53_08580"/>
<dbReference type="InterPro" id="IPR000531">
    <property type="entry name" value="Beta-barrel_TonB"/>
</dbReference>
<keyword evidence="3 8" id="KW-1134">Transmembrane beta strand</keyword>
<comment type="caution">
    <text evidence="13">The sequence shown here is derived from an EMBL/GenBank/DDBJ whole genome shotgun (WGS) entry which is preliminary data.</text>
</comment>
<evidence type="ECO:0000256" key="10">
    <source>
        <dbReference type="SAM" id="SignalP"/>
    </source>
</evidence>
<reference evidence="13 14" key="1">
    <citation type="submission" date="2015-01" db="EMBL/GenBank/DDBJ databases">
        <title>Draft genome sequence of Pedobacter sp. NL19 isolated from sludge of an effluent treatment pond in an abandoned uranium mine.</title>
        <authorList>
            <person name="Santos T."/>
            <person name="Caetano T."/>
            <person name="Covas C."/>
            <person name="Cruz A."/>
            <person name="Mendo S."/>
        </authorList>
    </citation>
    <scope>NUCLEOTIDE SEQUENCE [LARGE SCALE GENOMIC DNA]</scope>
    <source>
        <strain evidence="13 14">NL19</strain>
    </source>
</reference>
<evidence type="ECO:0000256" key="5">
    <source>
        <dbReference type="ARBA" id="ARBA00023077"/>
    </source>
</evidence>
<evidence type="ECO:0000259" key="12">
    <source>
        <dbReference type="Pfam" id="PF07715"/>
    </source>
</evidence>
<evidence type="ECO:0000256" key="9">
    <source>
        <dbReference type="RuleBase" id="RU003357"/>
    </source>
</evidence>
<comment type="similarity">
    <text evidence="8 9">Belongs to the TonB-dependent receptor family.</text>
</comment>
<dbReference type="PROSITE" id="PS52016">
    <property type="entry name" value="TONB_DEPENDENT_REC_3"/>
    <property type="match status" value="1"/>
</dbReference>
<dbReference type="NCBIfam" id="TIGR04056">
    <property type="entry name" value="OMP_RagA_SusC"/>
    <property type="match status" value="1"/>
</dbReference>
<dbReference type="Gene3D" id="2.60.40.1120">
    <property type="entry name" value="Carboxypeptidase-like, regulatory domain"/>
    <property type="match status" value="1"/>
</dbReference>
<keyword evidence="7 8" id="KW-0998">Cell outer membrane</keyword>
<evidence type="ECO:0000313" key="14">
    <source>
        <dbReference type="Proteomes" id="UP000032049"/>
    </source>
</evidence>
<dbReference type="SUPFAM" id="SSF49464">
    <property type="entry name" value="Carboxypeptidase regulatory domain-like"/>
    <property type="match status" value="1"/>
</dbReference>
<protein>
    <submittedName>
        <fullName evidence="13">Contig32, whole genome shotgun sequence</fullName>
    </submittedName>
</protein>
<comment type="subcellular location">
    <subcellularLocation>
        <location evidence="1 8">Cell outer membrane</location>
        <topology evidence="1 8">Multi-pass membrane protein</topology>
    </subcellularLocation>
</comment>
<evidence type="ECO:0000256" key="6">
    <source>
        <dbReference type="ARBA" id="ARBA00023136"/>
    </source>
</evidence>
<organism evidence="13 14">
    <name type="scientific">Pedobacter lusitanus</name>
    <dbReference type="NCBI Taxonomy" id="1503925"/>
    <lineage>
        <taxon>Bacteria</taxon>
        <taxon>Pseudomonadati</taxon>
        <taxon>Bacteroidota</taxon>
        <taxon>Sphingobacteriia</taxon>
        <taxon>Sphingobacteriales</taxon>
        <taxon>Sphingobacteriaceae</taxon>
        <taxon>Pedobacter</taxon>
    </lineage>
</organism>
<dbReference type="GO" id="GO:0009279">
    <property type="term" value="C:cell outer membrane"/>
    <property type="evidence" value="ECO:0007669"/>
    <property type="project" value="UniProtKB-SubCell"/>
</dbReference>
<evidence type="ECO:0000259" key="11">
    <source>
        <dbReference type="Pfam" id="PF00593"/>
    </source>
</evidence>
<feature type="domain" description="TonB-dependent receptor-like beta-barrel" evidence="11">
    <location>
        <begin position="404"/>
        <end position="958"/>
    </location>
</feature>
<dbReference type="AlphaFoldDB" id="A0A0D0GJY3"/>
<keyword evidence="2 8" id="KW-0813">Transport</keyword>
<evidence type="ECO:0000256" key="8">
    <source>
        <dbReference type="PROSITE-ProRule" id="PRU01360"/>
    </source>
</evidence>
<dbReference type="InterPro" id="IPR039426">
    <property type="entry name" value="TonB-dep_rcpt-like"/>
</dbReference>
<dbReference type="InterPro" id="IPR008969">
    <property type="entry name" value="CarboxyPept-like_regulatory"/>
</dbReference>
<sequence length="994" mass="108213">MRVFYVMRYCLLLIFTITALAVQAQTGSITGKIIDETGLGLPGASVLVKGLGRSASTDVNGNFKLTGVTNGPVTLTASYIGYSSVDLNVTVKGNTTANFSLKPDAQNLNEVVVIGYGTSQKKDLTGSITTVSSKNFQGGNITSPEQLIAGKVAGVSIVSNGGAPGAGSTIRVRGGASLSASNDPLIVVDGVPFGSNKLPGAISSNAISGVSNPLSLINPNDIETFTVLKDANATAIYGSRASNGVILITTKKGKSGEPSIDFSTVNSYATIARKVKVLTGDQIRAFVNANGNDAQKALLGTANTDWQDVIFNNAFSTDNNLSISGKFKNVPYRVSGGYLDQRGLLLTDRMKRASGGITLNPTFFDNHLKVDLNLKGTISESNFANQDAVFQAVQFDPTQQVYANNQYGGYFEWIGTSGQLNPNAPRNPLGLIEQKSDVGKADRSFGNLKLDYSFHFLPELHANANVGYDVSKGYGTTFIPAYAAQKFTVSGVATQYEQVQHNKVAEFYLNYIKDLKGINSNINATAGYGYYDNATTVYNFTDYNALGGVQKLPVFPFDKQQNRLLSYYGRLVYTLADKYILSGTMRADGSSKFSESGRWGYFPSAAFTWRAIDESFLKDSKVFSDLKLRLSYGVTGQQDGLPNYSYLPNYSNSTNESQYQIGGQFYHLYSPIAYDKNLKWETSTTYNAGLDYGLFNGRVYGSVDVYYKKTKDLLSLVPIAVGTNFSNQLITNVGNMENKGIEASINVSLIKSADVNWDMGFNVTYNKNKVTNLSLNPDPDFKVGTTGIDGATGTTIQWNSVNYNPNSFLVYKQVYDAKGAPVEGVYADLNNDGKVNEQDRYFYKSPAPKYIMGFTSSFSYKKWTLSTVLRANLGNYIYDNISSNLAVSRNILSPSGLLNNATTTIFDSNFSNNQFLSDYYIHNASFLKMDNAGLAYNFGRLSPNSKTTLRITANVQNVFVISDYKGLDPEISTGIDYKLYPRPRTYSLGLNVGF</sequence>
<dbReference type="Gene3D" id="2.40.170.20">
    <property type="entry name" value="TonB-dependent receptor, beta-barrel domain"/>
    <property type="match status" value="1"/>
</dbReference>